<dbReference type="Gene3D" id="3.30.160.250">
    <property type="match status" value="1"/>
</dbReference>
<evidence type="ECO:0000313" key="2">
    <source>
        <dbReference type="Proteomes" id="UP000179251"/>
    </source>
</evidence>
<sequence>MKNNKSQFTAVYKKHGKLYVGWIEEVPGVNTQGKTIKSVKQNLREALGLVLAANREIAKREFEEEFSCHVFKEKILVPTA</sequence>
<dbReference type="STRING" id="1798325.A2834_01470"/>
<reference evidence="1 2" key="1">
    <citation type="journal article" date="2016" name="Nat. Commun.">
        <title>Thousands of microbial genomes shed light on interconnected biogeochemical processes in an aquifer system.</title>
        <authorList>
            <person name="Anantharaman K."/>
            <person name="Brown C.T."/>
            <person name="Hug L.A."/>
            <person name="Sharon I."/>
            <person name="Castelle C.J."/>
            <person name="Probst A.J."/>
            <person name="Thomas B.C."/>
            <person name="Singh A."/>
            <person name="Wilkins M.J."/>
            <person name="Karaoz U."/>
            <person name="Brodie E.L."/>
            <person name="Williams K.H."/>
            <person name="Hubbard S.S."/>
            <person name="Banfield J.F."/>
        </authorList>
    </citation>
    <scope>NUCLEOTIDE SEQUENCE [LARGE SCALE GENOMIC DNA]</scope>
</reference>
<comment type="caution">
    <text evidence="1">The sequence shown here is derived from an EMBL/GenBank/DDBJ whole genome shotgun (WGS) entry which is preliminary data.</text>
</comment>
<accession>A0A1F5VJ56</accession>
<dbReference type="InterPro" id="IPR051404">
    <property type="entry name" value="TA_system_antitoxin"/>
</dbReference>
<dbReference type="InterPro" id="IPR035069">
    <property type="entry name" value="TTHA1013/TTHA0281-like"/>
</dbReference>
<proteinExistence type="predicted"/>
<dbReference type="PANTHER" id="PTHR34504">
    <property type="entry name" value="ANTITOXIN HICB"/>
    <property type="match status" value="1"/>
</dbReference>
<dbReference type="InterPro" id="IPR049389">
    <property type="entry name" value="TTHA0281-like"/>
</dbReference>
<dbReference type="Proteomes" id="UP000179251">
    <property type="component" value="Unassembled WGS sequence"/>
</dbReference>
<name>A0A1F5VJ56_9BACT</name>
<evidence type="ECO:0008006" key="3">
    <source>
        <dbReference type="Google" id="ProtNLM"/>
    </source>
</evidence>
<protein>
    <recommendedName>
        <fullName evidence="3">HicB-like antitoxin of toxin-antitoxin system domain-containing protein</fullName>
    </recommendedName>
</protein>
<dbReference type="SUPFAM" id="SSF143100">
    <property type="entry name" value="TTHA1013/TTHA0281-like"/>
    <property type="match status" value="1"/>
</dbReference>
<evidence type="ECO:0000313" key="1">
    <source>
        <dbReference type="EMBL" id="OGF63497.1"/>
    </source>
</evidence>
<dbReference type="Pfam" id="PF21748">
    <property type="entry name" value="UPF0150"/>
    <property type="match status" value="1"/>
</dbReference>
<organism evidence="1 2">
    <name type="scientific">Candidatus Giovannonibacteria bacterium RIFCSPHIGHO2_01_FULL_45_23</name>
    <dbReference type="NCBI Taxonomy" id="1798325"/>
    <lineage>
        <taxon>Bacteria</taxon>
        <taxon>Candidatus Giovannoniibacteriota</taxon>
    </lineage>
</organism>
<gene>
    <name evidence="1" type="ORF">A2834_01470</name>
</gene>
<dbReference type="AlphaFoldDB" id="A0A1F5VJ56"/>
<dbReference type="PANTHER" id="PTHR34504:SF4">
    <property type="entry name" value="ANTITOXIN HICB"/>
    <property type="match status" value="1"/>
</dbReference>
<dbReference type="EMBL" id="MFHD01000002">
    <property type="protein sequence ID" value="OGF63497.1"/>
    <property type="molecule type" value="Genomic_DNA"/>
</dbReference>